<keyword evidence="4 8" id="KW-0378">Hydrolase</keyword>
<reference evidence="9 10" key="1">
    <citation type="submission" date="2022-08" db="EMBL/GenBank/DDBJ databases">
        <title>Reclassification of Massilia species as members of the genera Telluria, Duganella, Pseudoduganella, Mokoshia gen. nov. and Zemynaea gen. nov. using orthogonal and non-orthogonal genome-based approaches.</title>
        <authorList>
            <person name="Bowman J.P."/>
        </authorList>
    </citation>
    <scope>NUCLEOTIDE SEQUENCE [LARGE SCALE GENOMIC DNA]</scope>
    <source>
        <strain evidence="9 10">LMG 28164</strain>
    </source>
</reference>
<evidence type="ECO:0000256" key="3">
    <source>
        <dbReference type="ARBA" id="ARBA00022763"/>
    </source>
</evidence>
<keyword evidence="2 8" id="KW-0645">Protease</keyword>
<dbReference type="PANTHER" id="PTHR13604:SF0">
    <property type="entry name" value="ABASIC SITE PROCESSING PROTEIN HMCES"/>
    <property type="match status" value="1"/>
</dbReference>
<evidence type="ECO:0000256" key="6">
    <source>
        <dbReference type="ARBA" id="ARBA00023125"/>
    </source>
</evidence>
<comment type="similarity">
    <text evidence="1 8">Belongs to the SOS response-associated peptidase family.</text>
</comment>
<keyword evidence="5" id="KW-0190">Covalent protein-DNA linkage</keyword>
<sequence>MCGRFDQSQTARHYATAFGWADAVFDSESAPTTNAAPGTYRPVLHVQDGEHRVDDVFWSYRPKWAEGKIPIAINARLEKLAGSYWSRLLKNGRGIVPAEGWYEWTGEKGHKQPWHIHRKDHAPLFLLALANFGPFEENRAEAGFVLVTDDASGGMLDIHDRRPVVLAKEDAELWLSPSLSPQQALELARHAAVPPADFDWHKVSKKVNNASAHGPQIALPIDDDDDAA</sequence>
<dbReference type="Proteomes" id="UP001205560">
    <property type="component" value="Unassembled WGS sequence"/>
</dbReference>
<dbReference type="SUPFAM" id="SSF143081">
    <property type="entry name" value="BB1717-like"/>
    <property type="match status" value="1"/>
</dbReference>
<evidence type="ECO:0000313" key="10">
    <source>
        <dbReference type="Proteomes" id="UP001205560"/>
    </source>
</evidence>
<keyword evidence="6" id="KW-0238">DNA-binding</keyword>
<evidence type="ECO:0000313" key="9">
    <source>
        <dbReference type="EMBL" id="MCS0588466.1"/>
    </source>
</evidence>
<accession>A0ABT2A2R6</accession>
<dbReference type="Pfam" id="PF02586">
    <property type="entry name" value="SRAP"/>
    <property type="match status" value="1"/>
</dbReference>
<gene>
    <name evidence="9" type="ORF">NX782_04545</name>
</gene>
<dbReference type="RefSeq" id="WP_258844227.1">
    <property type="nucleotide sequence ID" value="NZ_JANUGX010000003.1"/>
</dbReference>
<comment type="caution">
    <text evidence="9">The sequence shown here is derived from an EMBL/GenBank/DDBJ whole genome shotgun (WGS) entry which is preliminary data.</text>
</comment>
<keyword evidence="10" id="KW-1185">Reference proteome</keyword>
<keyword evidence="7" id="KW-0456">Lyase</keyword>
<dbReference type="InterPro" id="IPR036590">
    <property type="entry name" value="SRAP-like"/>
</dbReference>
<dbReference type="PANTHER" id="PTHR13604">
    <property type="entry name" value="DC12-RELATED"/>
    <property type="match status" value="1"/>
</dbReference>
<dbReference type="Gene3D" id="3.90.1680.10">
    <property type="entry name" value="SOS response associated peptidase-like"/>
    <property type="match status" value="1"/>
</dbReference>
<name>A0ABT2A2R6_9BURK</name>
<evidence type="ECO:0000256" key="4">
    <source>
        <dbReference type="ARBA" id="ARBA00022801"/>
    </source>
</evidence>
<keyword evidence="3" id="KW-0227">DNA damage</keyword>
<proteinExistence type="inferred from homology"/>
<evidence type="ECO:0000256" key="5">
    <source>
        <dbReference type="ARBA" id="ARBA00023124"/>
    </source>
</evidence>
<organism evidence="9 10">
    <name type="scientific">Massilia norwichensis</name>
    <dbReference type="NCBI Taxonomy" id="1442366"/>
    <lineage>
        <taxon>Bacteria</taxon>
        <taxon>Pseudomonadati</taxon>
        <taxon>Pseudomonadota</taxon>
        <taxon>Betaproteobacteria</taxon>
        <taxon>Burkholderiales</taxon>
        <taxon>Oxalobacteraceae</taxon>
        <taxon>Telluria group</taxon>
        <taxon>Massilia</taxon>
    </lineage>
</organism>
<dbReference type="EC" id="3.4.-.-" evidence="8"/>
<dbReference type="InterPro" id="IPR003738">
    <property type="entry name" value="SRAP"/>
</dbReference>
<evidence type="ECO:0000256" key="8">
    <source>
        <dbReference type="RuleBase" id="RU364100"/>
    </source>
</evidence>
<evidence type="ECO:0000256" key="2">
    <source>
        <dbReference type="ARBA" id="ARBA00022670"/>
    </source>
</evidence>
<evidence type="ECO:0000256" key="1">
    <source>
        <dbReference type="ARBA" id="ARBA00008136"/>
    </source>
</evidence>
<dbReference type="EMBL" id="JANUGX010000003">
    <property type="protein sequence ID" value="MCS0588466.1"/>
    <property type="molecule type" value="Genomic_DNA"/>
</dbReference>
<evidence type="ECO:0000256" key="7">
    <source>
        <dbReference type="ARBA" id="ARBA00023239"/>
    </source>
</evidence>
<protein>
    <recommendedName>
        <fullName evidence="8">Abasic site processing protein</fullName>
        <ecNumber evidence="8">3.4.-.-</ecNumber>
    </recommendedName>
</protein>